<name>A0A2W1P264_PAEXE</name>
<protein>
    <submittedName>
        <fullName evidence="3">Lactonase family protein</fullName>
    </submittedName>
</protein>
<dbReference type="InterPro" id="IPR019405">
    <property type="entry name" value="Lactonase_7-beta_prop"/>
</dbReference>
<dbReference type="InterPro" id="IPR015943">
    <property type="entry name" value="WD40/YVTN_repeat-like_dom_sf"/>
</dbReference>
<dbReference type="Gene3D" id="2.130.10.10">
    <property type="entry name" value="YVTN repeat-like/Quinoprotein amine dehydrogenase"/>
    <property type="match status" value="1"/>
</dbReference>
<dbReference type="FunFam" id="2.130.10.10:FF:000306">
    <property type="entry name" value="3-carboxymuconate cyclase"/>
    <property type="match status" value="1"/>
</dbReference>
<dbReference type="RefSeq" id="WP_089199434.1">
    <property type="nucleotide sequence ID" value="NZ_NHRJ02000003.1"/>
</dbReference>
<proteinExistence type="inferred from homology"/>
<reference evidence="3" key="1">
    <citation type="submission" date="2018-06" db="EMBL/GenBank/DDBJ databases">
        <title>Paenibacillus xerothermodurans sp. nov. an extremely dry heat resistant spore forming bacterium isolated from the soil of Cape Canaveral, Florida.</title>
        <authorList>
            <person name="Seuylemezian A."/>
            <person name="Kaur N."/>
            <person name="Patil P."/>
            <person name="Patil P."/>
            <person name="Mayilraj S."/>
            <person name="Vaishampayan P."/>
        </authorList>
    </citation>
    <scope>NUCLEOTIDE SEQUENCE [LARGE SCALE GENOMIC DNA]</scope>
    <source>
        <strain evidence="3">ATCC 27380</strain>
    </source>
</reference>
<dbReference type="PANTHER" id="PTHR30344:SF1">
    <property type="entry name" value="6-PHOSPHOGLUCONOLACTONASE"/>
    <property type="match status" value="1"/>
</dbReference>
<dbReference type="PANTHER" id="PTHR30344">
    <property type="entry name" value="6-PHOSPHOGLUCONOLACTONASE-RELATED"/>
    <property type="match status" value="1"/>
</dbReference>
<keyword evidence="4" id="KW-1185">Reference proteome</keyword>
<dbReference type="GO" id="GO:0005829">
    <property type="term" value="C:cytosol"/>
    <property type="evidence" value="ECO:0007669"/>
    <property type="project" value="TreeGrafter"/>
</dbReference>
<evidence type="ECO:0000313" key="3">
    <source>
        <dbReference type="EMBL" id="PZE21238.1"/>
    </source>
</evidence>
<dbReference type="InterPro" id="IPR011048">
    <property type="entry name" value="Haem_d1_sf"/>
</dbReference>
<dbReference type="Pfam" id="PF10282">
    <property type="entry name" value="Lactonase"/>
    <property type="match status" value="1"/>
</dbReference>
<gene>
    <name evidence="3" type="ORF">CBW46_007645</name>
</gene>
<evidence type="ECO:0000313" key="4">
    <source>
        <dbReference type="Proteomes" id="UP000214746"/>
    </source>
</evidence>
<dbReference type="Proteomes" id="UP000214746">
    <property type="component" value="Unassembled WGS sequence"/>
</dbReference>
<accession>A0A2W1P264</accession>
<dbReference type="SUPFAM" id="SSF51004">
    <property type="entry name" value="C-terminal (heme d1) domain of cytochrome cd1-nitrite reductase"/>
    <property type="match status" value="1"/>
</dbReference>
<feature type="compositionally biased region" description="Polar residues" evidence="2">
    <location>
        <begin position="142"/>
        <end position="153"/>
    </location>
</feature>
<organism evidence="3 4">
    <name type="scientific">Paenibacillus xerothermodurans</name>
    <dbReference type="NCBI Taxonomy" id="1977292"/>
    <lineage>
        <taxon>Bacteria</taxon>
        <taxon>Bacillati</taxon>
        <taxon>Bacillota</taxon>
        <taxon>Bacilli</taxon>
        <taxon>Bacillales</taxon>
        <taxon>Paenibacillaceae</taxon>
        <taxon>Paenibacillus</taxon>
    </lineage>
</organism>
<dbReference type="OrthoDB" id="9790815at2"/>
<evidence type="ECO:0000256" key="2">
    <source>
        <dbReference type="SAM" id="MobiDB-lite"/>
    </source>
</evidence>
<dbReference type="InterPro" id="IPR050282">
    <property type="entry name" value="Cycloisomerase_2"/>
</dbReference>
<feature type="region of interest" description="Disordered" evidence="2">
    <location>
        <begin position="138"/>
        <end position="161"/>
    </location>
</feature>
<dbReference type="EMBL" id="NHRJ02000003">
    <property type="protein sequence ID" value="PZE21238.1"/>
    <property type="molecule type" value="Genomic_DNA"/>
</dbReference>
<comment type="caution">
    <text evidence="3">The sequence shown here is derived from an EMBL/GenBank/DDBJ whole genome shotgun (WGS) entry which is preliminary data.</text>
</comment>
<evidence type="ECO:0000256" key="1">
    <source>
        <dbReference type="ARBA" id="ARBA00005564"/>
    </source>
</evidence>
<dbReference type="GO" id="GO:0017057">
    <property type="term" value="F:6-phosphogluconolactonase activity"/>
    <property type="evidence" value="ECO:0007669"/>
    <property type="project" value="TreeGrafter"/>
</dbReference>
<comment type="similarity">
    <text evidence="1">Belongs to the cycloisomerase 2 family.</text>
</comment>
<sequence length="357" mass="39361">MGNSQYNVYFGSYADKQSPGIYVYRFDEDSEELVFTEFVSGLKQPSFIKISEKHRMLYSFSQGDAEQEKAAAVAYRIEPGTGKLAYAGQQPAADKSATHINTDVDDRYLLLVSYAGGSVSILPIGEDGMIQGLTDEAHHEGSSINTERQQSAHPHSVYPDPTNRFVVVPDLGMDKLMVYRLDREHGKLQLHDDVKLAPGSGPRHLAFHPNRDFAYVIQELSSSITAMSYDPQAGKLEPTQMVNTLPEQYDGPANICAEIQISPCGKYLYGSNRGHDSIVVFAIDTDTGMLTEVEHVSTLGAHPRHFSLTPSGRYLFAANKDSDEVQLFRVDRNTGRLTSTGQAVAIAQPTCVRFSTV</sequence>
<dbReference type="AlphaFoldDB" id="A0A2W1P264"/>